<evidence type="ECO:0000313" key="6">
    <source>
        <dbReference type="Proteomes" id="UP001285908"/>
    </source>
</evidence>
<feature type="region of interest" description="Disordered" evidence="3">
    <location>
        <begin position="58"/>
        <end position="129"/>
    </location>
</feature>
<reference evidence="5 6" key="1">
    <citation type="journal article" date="2023" name="Mol. Phylogenet. Evol.">
        <title>Genome-scale phylogeny and comparative genomics of the fungal order Sordariales.</title>
        <authorList>
            <person name="Hensen N."/>
            <person name="Bonometti L."/>
            <person name="Westerberg I."/>
            <person name="Brannstrom I.O."/>
            <person name="Guillou S."/>
            <person name="Cros-Aarteil S."/>
            <person name="Calhoun S."/>
            <person name="Haridas S."/>
            <person name="Kuo A."/>
            <person name="Mondo S."/>
            <person name="Pangilinan J."/>
            <person name="Riley R."/>
            <person name="LaButti K."/>
            <person name="Andreopoulos B."/>
            <person name="Lipzen A."/>
            <person name="Chen C."/>
            <person name="Yan M."/>
            <person name="Daum C."/>
            <person name="Ng V."/>
            <person name="Clum A."/>
            <person name="Steindorff A."/>
            <person name="Ohm R.A."/>
            <person name="Martin F."/>
            <person name="Silar P."/>
            <person name="Natvig D.O."/>
            <person name="Lalanne C."/>
            <person name="Gautier V."/>
            <person name="Ament-Velasquez S.L."/>
            <person name="Kruys A."/>
            <person name="Hutchinson M.I."/>
            <person name="Powell A.J."/>
            <person name="Barry K."/>
            <person name="Miller A.N."/>
            <person name="Grigoriev I.V."/>
            <person name="Debuchy R."/>
            <person name="Gladieux P."/>
            <person name="Hiltunen Thoren M."/>
            <person name="Johannesson H."/>
        </authorList>
    </citation>
    <scope>NUCLEOTIDE SEQUENCE [LARGE SCALE GENOMIC DNA]</scope>
    <source>
        <strain evidence="5 6">FGSC 10403</strain>
    </source>
</reference>
<dbReference type="InterPro" id="IPR050342">
    <property type="entry name" value="HMGB"/>
</dbReference>
<dbReference type="PANTHER" id="PTHR48112">
    <property type="entry name" value="HIGH MOBILITY GROUP PROTEIN DSP1"/>
    <property type="match status" value="1"/>
</dbReference>
<dbReference type="SMART" id="SM00398">
    <property type="entry name" value="HMG"/>
    <property type="match status" value="2"/>
</dbReference>
<dbReference type="Proteomes" id="UP001285908">
    <property type="component" value="Unassembled WGS sequence"/>
</dbReference>
<organism evidence="5 6">
    <name type="scientific">Neurospora hispaniola</name>
    <dbReference type="NCBI Taxonomy" id="588809"/>
    <lineage>
        <taxon>Eukaryota</taxon>
        <taxon>Fungi</taxon>
        <taxon>Dikarya</taxon>
        <taxon>Ascomycota</taxon>
        <taxon>Pezizomycotina</taxon>
        <taxon>Sordariomycetes</taxon>
        <taxon>Sordariomycetidae</taxon>
        <taxon>Sordariales</taxon>
        <taxon>Sordariaceae</taxon>
        <taxon>Neurospora</taxon>
    </lineage>
</organism>
<feature type="domain" description="HMG box" evidence="4">
    <location>
        <begin position="255"/>
        <end position="321"/>
    </location>
</feature>
<accession>A0AAJ0MP06</accession>
<evidence type="ECO:0000313" key="5">
    <source>
        <dbReference type="EMBL" id="KAK3488759.1"/>
    </source>
</evidence>
<name>A0AAJ0MP06_9PEZI</name>
<dbReference type="PANTHER" id="PTHR48112:SF22">
    <property type="entry name" value="MITOCHONDRIAL TRANSCRIPTION FACTOR A, ISOFORM B"/>
    <property type="match status" value="1"/>
</dbReference>
<dbReference type="GeneID" id="87872796"/>
<dbReference type="InterPro" id="IPR036910">
    <property type="entry name" value="HMG_box_dom_sf"/>
</dbReference>
<proteinExistence type="predicted"/>
<dbReference type="SUPFAM" id="SSF47095">
    <property type="entry name" value="HMG-box"/>
    <property type="match status" value="2"/>
</dbReference>
<evidence type="ECO:0000256" key="1">
    <source>
        <dbReference type="ARBA" id="ARBA00023125"/>
    </source>
</evidence>
<dbReference type="GO" id="GO:0005634">
    <property type="term" value="C:nucleus"/>
    <property type="evidence" value="ECO:0007669"/>
    <property type="project" value="UniProtKB-UniRule"/>
</dbReference>
<dbReference type="GO" id="GO:0003677">
    <property type="term" value="F:DNA binding"/>
    <property type="evidence" value="ECO:0007669"/>
    <property type="project" value="UniProtKB-UniRule"/>
</dbReference>
<feature type="compositionally biased region" description="Low complexity" evidence="3">
    <location>
        <begin position="90"/>
        <end position="100"/>
    </location>
</feature>
<feature type="DNA-binding region" description="HMG box" evidence="2">
    <location>
        <begin position="255"/>
        <end position="321"/>
    </location>
</feature>
<evidence type="ECO:0000256" key="2">
    <source>
        <dbReference type="PROSITE-ProRule" id="PRU00267"/>
    </source>
</evidence>
<sequence>MFSQIARATARQLRAGTTLVVRTAVAASTSLTTRSAAPSFLRRSGVVFQQRGYALTRSKKTTAESDDTAATVTKTNKTRPAAAKSKKSAAEGATGAGARAKTPRAKKEAAPKKPKKPKAPKKKAPLTDEQKKKLRIRLLKQRALFKEDPKTHRVPAWSAYISEHMKDVLKEGDDIATRRGYFKTLAAQWKELSDAEKARYQAKADKAHQDGVATRAAWVLTKTPMEIEDANYARHALKRLGVTSVVHPIPDDRRPKRLRSAFLFFCMSRQKDDMYAGKPLPEIAKALSEEWKSMDDAAKQPYIDNAAVDKERYLSERAAAAAAHAAA</sequence>
<dbReference type="InterPro" id="IPR009071">
    <property type="entry name" value="HMG_box_dom"/>
</dbReference>
<feature type="compositionally biased region" description="Basic residues" evidence="3">
    <location>
        <begin position="112"/>
        <end position="124"/>
    </location>
</feature>
<keyword evidence="2" id="KW-0539">Nucleus</keyword>
<dbReference type="CDD" id="cd00084">
    <property type="entry name" value="HMG-box_SF"/>
    <property type="match status" value="2"/>
</dbReference>
<dbReference type="RefSeq" id="XP_062690466.1">
    <property type="nucleotide sequence ID" value="XM_062835174.1"/>
</dbReference>
<dbReference type="Pfam" id="PF09011">
    <property type="entry name" value="HMG_box_2"/>
    <property type="match status" value="1"/>
</dbReference>
<gene>
    <name evidence="5" type="ORF">B0T23DRAFT_320504</name>
</gene>
<comment type="caution">
    <text evidence="5">The sequence shown here is derived from an EMBL/GenBank/DDBJ whole genome shotgun (WGS) entry which is preliminary data.</text>
</comment>
<dbReference type="EMBL" id="JAULSX010000006">
    <property type="protein sequence ID" value="KAK3488759.1"/>
    <property type="molecule type" value="Genomic_DNA"/>
</dbReference>
<keyword evidence="6" id="KW-1185">Reference proteome</keyword>
<dbReference type="PROSITE" id="PS50118">
    <property type="entry name" value="HMG_BOX_2"/>
    <property type="match status" value="1"/>
</dbReference>
<evidence type="ECO:0000259" key="4">
    <source>
        <dbReference type="PROSITE" id="PS50118"/>
    </source>
</evidence>
<evidence type="ECO:0000256" key="3">
    <source>
        <dbReference type="SAM" id="MobiDB-lite"/>
    </source>
</evidence>
<dbReference type="Gene3D" id="1.10.30.10">
    <property type="entry name" value="High mobility group box domain"/>
    <property type="match status" value="2"/>
</dbReference>
<protein>
    <recommendedName>
        <fullName evidence="4">HMG box domain-containing protein</fullName>
    </recommendedName>
</protein>
<keyword evidence="1 2" id="KW-0238">DNA-binding</keyword>
<dbReference type="AlphaFoldDB" id="A0AAJ0MP06"/>